<evidence type="ECO:0000313" key="3">
    <source>
        <dbReference type="Proteomes" id="UP000023152"/>
    </source>
</evidence>
<accession>X6NG50</accession>
<gene>
    <name evidence="2" type="ORF">RFI_11831</name>
</gene>
<proteinExistence type="predicted"/>
<keyword evidence="1" id="KW-1133">Transmembrane helix</keyword>
<reference evidence="2 3" key="1">
    <citation type="journal article" date="2013" name="Curr. Biol.">
        <title>The Genome of the Foraminiferan Reticulomyxa filosa.</title>
        <authorList>
            <person name="Glockner G."/>
            <person name="Hulsmann N."/>
            <person name="Schleicher M."/>
            <person name="Noegel A.A."/>
            <person name="Eichinger L."/>
            <person name="Gallinger C."/>
            <person name="Pawlowski J."/>
            <person name="Sierra R."/>
            <person name="Euteneuer U."/>
            <person name="Pillet L."/>
            <person name="Moustafa A."/>
            <person name="Platzer M."/>
            <person name="Groth M."/>
            <person name="Szafranski K."/>
            <person name="Schliwa M."/>
        </authorList>
    </citation>
    <scope>NUCLEOTIDE SEQUENCE [LARGE SCALE GENOMIC DNA]</scope>
</reference>
<evidence type="ECO:0000256" key="1">
    <source>
        <dbReference type="SAM" id="Phobius"/>
    </source>
</evidence>
<evidence type="ECO:0000313" key="2">
    <source>
        <dbReference type="EMBL" id="ETO25305.1"/>
    </source>
</evidence>
<keyword evidence="1" id="KW-0472">Membrane</keyword>
<name>X6NG50_RETFI</name>
<keyword evidence="3" id="KW-1185">Reference proteome</keyword>
<keyword evidence="1" id="KW-0812">Transmembrane</keyword>
<comment type="caution">
    <text evidence="2">The sequence shown here is derived from an EMBL/GenBank/DDBJ whole genome shotgun (WGS) entry which is preliminary data.</text>
</comment>
<feature type="transmembrane region" description="Helical" evidence="1">
    <location>
        <begin position="44"/>
        <end position="64"/>
    </location>
</feature>
<dbReference type="Proteomes" id="UP000023152">
    <property type="component" value="Unassembled WGS sequence"/>
</dbReference>
<organism evidence="2 3">
    <name type="scientific">Reticulomyxa filosa</name>
    <dbReference type="NCBI Taxonomy" id="46433"/>
    <lineage>
        <taxon>Eukaryota</taxon>
        <taxon>Sar</taxon>
        <taxon>Rhizaria</taxon>
        <taxon>Retaria</taxon>
        <taxon>Foraminifera</taxon>
        <taxon>Monothalamids</taxon>
        <taxon>Reticulomyxidae</taxon>
        <taxon>Reticulomyxa</taxon>
    </lineage>
</organism>
<dbReference type="AlphaFoldDB" id="X6NG50"/>
<protein>
    <submittedName>
        <fullName evidence="2">Uncharacterized protein</fullName>
    </submittedName>
</protein>
<sequence length="128" mass="14934">MRDNAWNGMQYRQWFCYLIFVKPFVAYAQSFVQLAENKDDENKALLLIVRMLVMLCTIVPAQAISCFTNTLSNLSGMQRYRAKLAVIQLLAPLLQIQQTVIGLFLFFFFFFGVFQILIFVNRTNNDNK</sequence>
<feature type="transmembrane region" description="Helical" evidence="1">
    <location>
        <begin position="100"/>
        <end position="120"/>
    </location>
</feature>
<dbReference type="EMBL" id="ASPP01008639">
    <property type="protein sequence ID" value="ETO25305.1"/>
    <property type="molecule type" value="Genomic_DNA"/>
</dbReference>
<feature type="transmembrane region" description="Helical" evidence="1">
    <location>
        <begin position="12"/>
        <end position="32"/>
    </location>
</feature>